<dbReference type="AlphaFoldDB" id="A0AAD5CTH0"/>
<feature type="compositionally biased region" description="Basic and acidic residues" evidence="1">
    <location>
        <begin position="254"/>
        <end position="272"/>
    </location>
</feature>
<feature type="compositionally biased region" description="Basic and acidic residues" evidence="1">
    <location>
        <begin position="363"/>
        <end position="377"/>
    </location>
</feature>
<reference evidence="2" key="1">
    <citation type="submission" date="2022-06" db="EMBL/GenBank/DDBJ databases">
        <title>Uncovering the hologenomic basis of an extraordinary plant invasion.</title>
        <authorList>
            <person name="Bieker V.C."/>
            <person name="Martin M.D."/>
            <person name="Gilbert T."/>
            <person name="Hodgins K."/>
            <person name="Battlay P."/>
            <person name="Petersen B."/>
            <person name="Wilson J."/>
        </authorList>
    </citation>
    <scope>NUCLEOTIDE SEQUENCE</scope>
    <source>
        <strain evidence="2">AA19_3_7</strain>
        <tissue evidence="2">Leaf</tissue>
    </source>
</reference>
<feature type="region of interest" description="Disordered" evidence="1">
    <location>
        <begin position="253"/>
        <end position="272"/>
    </location>
</feature>
<accession>A0AAD5CTH0</accession>
<feature type="non-terminal residue" evidence="2">
    <location>
        <position position="1"/>
    </location>
</feature>
<gene>
    <name evidence="2" type="ORF">M8C21_019115</name>
</gene>
<dbReference type="Proteomes" id="UP001206925">
    <property type="component" value="Unassembled WGS sequence"/>
</dbReference>
<protein>
    <submittedName>
        <fullName evidence="2">Uncharacterized protein</fullName>
    </submittedName>
</protein>
<dbReference type="EMBL" id="JAMZMK010006718">
    <property type="protein sequence ID" value="KAI7747599.1"/>
    <property type="molecule type" value="Genomic_DNA"/>
</dbReference>
<evidence type="ECO:0000256" key="1">
    <source>
        <dbReference type="SAM" id="MobiDB-lite"/>
    </source>
</evidence>
<evidence type="ECO:0000313" key="2">
    <source>
        <dbReference type="EMBL" id="KAI7747599.1"/>
    </source>
</evidence>
<keyword evidence="3" id="KW-1185">Reference proteome</keyword>
<organism evidence="2 3">
    <name type="scientific">Ambrosia artemisiifolia</name>
    <name type="common">Common ragweed</name>
    <dbReference type="NCBI Taxonomy" id="4212"/>
    <lineage>
        <taxon>Eukaryota</taxon>
        <taxon>Viridiplantae</taxon>
        <taxon>Streptophyta</taxon>
        <taxon>Embryophyta</taxon>
        <taxon>Tracheophyta</taxon>
        <taxon>Spermatophyta</taxon>
        <taxon>Magnoliopsida</taxon>
        <taxon>eudicotyledons</taxon>
        <taxon>Gunneridae</taxon>
        <taxon>Pentapetalae</taxon>
        <taxon>asterids</taxon>
        <taxon>campanulids</taxon>
        <taxon>Asterales</taxon>
        <taxon>Asteraceae</taxon>
        <taxon>Asteroideae</taxon>
        <taxon>Heliantheae alliance</taxon>
        <taxon>Heliantheae</taxon>
        <taxon>Ambrosia</taxon>
    </lineage>
</organism>
<sequence>AQPTTITPNLAEPEKSKTREILRRRQPPDFSLLIITTIYTVSVMAANARFDSHSASSSEPAFSGAYSNRKRGTVSSGFVVTRSGGSVPIATGNLSTLSQCLSLEPIPIGDLKIDRSVELKRVMGLIVGGTSEELCSGAAVSAHSKPSSPLSVAEDLKRGRASKLDEHLHKLDKYCDGVIAKKTQRNELMTNDQTGALNSKIGTQIYRNPTELVNQRVEDRPKSVLLNKRVRTSVAETRAECRSNGIRRQPVVMAKDRDLRKENDGESDISEEKVLRLPAGGEGWDKKMKRKRSVGAASTRSMDNNEELKRTSQNEAASEPMLQSNNSHAYSLGASNSTGTTHKMDNKLEGPSLPNGSRARLPPRNELEEPTRDLTDG</sequence>
<feature type="region of interest" description="Disordered" evidence="1">
    <location>
        <begin position="280"/>
        <end position="377"/>
    </location>
</feature>
<feature type="compositionally biased region" description="Polar residues" evidence="1">
    <location>
        <begin position="313"/>
        <end position="341"/>
    </location>
</feature>
<proteinExistence type="predicted"/>
<dbReference type="PANTHER" id="PTHR31115">
    <property type="entry name" value="OS05G0107300 PROTEIN"/>
    <property type="match status" value="1"/>
</dbReference>
<name>A0AAD5CTH0_AMBAR</name>
<comment type="caution">
    <text evidence="2">The sequence shown here is derived from an EMBL/GenBank/DDBJ whole genome shotgun (WGS) entry which is preliminary data.</text>
</comment>
<dbReference type="PANTHER" id="PTHR31115:SF2">
    <property type="entry name" value="OS05G0107300 PROTEIN"/>
    <property type="match status" value="1"/>
</dbReference>
<evidence type="ECO:0000313" key="3">
    <source>
        <dbReference type="Proteomes" id="UP001206925"/>
    </source>
</evidence>